<proteinExistence type="predicted"/>
<evidence type="ECO:0000313" key="2">
    <source>
        <dbReference type="Proteomes" id="UP000629468"/>
    </source>
</evidence>
<accession>A0A8H7FBQ1</accession>
<dbReference type="EMBL" id="JABXXO010000001">
    <property type="protein sequence ID" value="KAF7784623.1"/>
    <property type="molecule type" value="Genomic_DNA"/>
</dbReference>
<evidence type="ECO:0000313" key="1">
    <source>
        <dbReference type="EMBL" id="KAF7784623.1"/>
    </source>
</evidence>
<reference evidence="1 2" key="1">
    <citation type="journal article" name="Sci. Rep.">
        <title>Telomere-to-telomere assembled and centromere annotated genomes of the two main subspecies of the button mushroom Agaricus bisporus reveal especially polymorphic chromosome ends.</title>
        <authorList>
            <person name="Sonnenberg A.S.M."/>
            <person name="Sedaghat-Telgerd N."/>
            <person name="Lavrijssen B."/>
            <person name="Ohm R.A."/>
            <person name="Hendrickx P.M."/>
            <person name="Scholtmeijer K."/>
            <person name="Baars J.J.P."/>
            <person name="van Peer A."/>
        </authorList>
    </citation>
    <scope>NUCLEOTIDE SEQUENCE [LARGE SCALE GENOMIC DNA]</scope>
    <source>
        <strain evidence="1 2">H119_p4</strain>
    </source>
</reference>
<dbReference type="OMA" id="KGPQAWE"/>
<sequence length="210" mass="23242">MQDLLGLNPSSIAISQYIETVAEAKKTSSSRTPEVKSYSDAVYFNYYPLGISLLFIPQNGYKPKTGLKLNELRQDDLILDSIDLYNVPTDKSKTSRSELTFTTFPISPVVFPITNQAKDKDEKPIERPSQLEIMPETTGKEFVQALGEPDRKGGGTGPSSGSIDIWCEWTKDGIMVEFGGSQAKGPNVWETGKDAVWKVVTLFRPGANRE</sequence>
<protein>
    <submittedName>
        <fullName evidence="1">Uncharacterized protein</fullName>
    </submittedName>
</protein>
<comment type="caution">
    <text evidence="1">The sequence shown here is derived from an EMBL/GenBank/DDBJ whole genome shotgun (WGS) entry which is preliminary data.</text>
</comment>
<name>A0A8H7FBQ1_AGABI</name>
<organism evidence="1 2">
    <name type="scientific">Agaricus bisporus var. burnettii</name>
    <dbReference type="NCBI Taxonomy" id="192524"/>
    <lineage>
        <taxon>Eukaryota</taxon>
        <taxon>Fungi</taxon>
        <taxon>Dikarya</taxon>
        <taxon>Basidiomycota</taxon>
        <taxon>Agaricomycotina</taxon>
        <taxon>Agaricomycetes</taxon>
        <taxon>Agaricomycetidae</taxon>
        <taxon>Agaricales</taxon>
        <taxon>Agaricineae</taxon>
        <taxon>Agaricaceae</taxon>
        <taxon>Agaricus</taxon>
    </lineage>
</organism>
<dbReference type="Proteomes" id="UP000629468">
    <property type="component" value="Unassembled WGS sequence"/>
</dbReference>
<gene>
    <name evidence="1" type="ORF">Agabi119p4_788</name>
</gene>
<dbReference type="AlphaFoldDB" id="A0A8H7FBQ1"/>